<dbReference type="InterPro" id="IPR000849">
    <property type="entry name" value="Sugar_P_transporter"/>
</dbReference>
<dbReference type="InterPro" id="IPR011701">
    <property type="entry name" value="MFS"/>
</dbReference>
<organism evidence="13 14">
    <name type="scientific">Daphnia pulex</name>
    <name type="common">Water flea</name>
    <dbReference type="NCBI Taxonomy" id="6669"/>
    <lineage>
        <taxon>Eukaryota</taxon>
        <taxon>Metazoa</taxon>
        <taxon>Ecdysozoa</taxon>
        <taxon>Arthropoda</taxon>
        <taxon>Crustacea</taxon>
        <taxon>Branchiopoda</taxon>
        <taxon>Diplostraca</taxon>
        <taxon>Cladocera</taxon>
        <taxon>Anomopoda</taxon>
        <taxon>Daphniidae</taxon>
        <taxon>Daphnia</taxon>
    </lineage>
</organism>
<feature type="transmembrane region" description="Helical" evidence="11">
    <location>
        <begin position="198"/>
        <end position="219"/>
    </location>
</feature>
<accession>E9GM68</accession>
<dbReference type="PANTHER" id="PTHR43184">
    <property type="entry name" value="MAJOR FACILITATOR SUPERFAMILY TRANSPORTER 16, ISOFORM B"/>
    <property type="match status" value="1"/>
</dbReference>
<evidence type="ECO:0000313" key="13">
    <source>
        <dbReference type="EMBL" id="EFX79309.1"/>
    </source>
</evidence>
<dbReference type="CDD" id="cd17344">
    <property type="entry name" value="MFS_SLC37A1_2"/>
    <property type="match status" value="1"/>
</dbReference>
<sequence>MTFYSFHRYRTSILLLTFFTYTAYHMSRKPISVVKNVLSQNCSGLIPPPGTHIDDDNKDSWCDWAPFDGKNSQTLLGTLDSAFLFAYAAGMFLSGFIAERVNLRYFLALGMLTSGFFTYLFGVSYSQGIHSLPYFFIVQTIAGFAQSTGWPGVVTAVGNWFGKGKRGLIFGIWNSHTSVGNILGSLIAGHFVESNWGMSFIIPGAIIGFMGFIIFLFLVTDPRSVGCHPPDHHGNRQEAVRFNFPFRFKANFTDILAKAPVSLNNPDFHRREKAIGFIQALRIPGVIEFSLCLFFAKLINYTFLFWLPRYINASTSFDASESADLSTLFDVGGIVGGIIAGVLSDVTGMSAVTCAVMLVVAIPMLFIYQTFGTISLASNILLLMSVGLLVNGPYALITTAVSTELGTHQSLRGSARALATVTAIIDGTGSIGAAVGPLIAGTVSDYGWDNVFYMLMVADVIALVVCPFLPYFFFNRF</sequence>
<feature type="transmembrane region" description="Helical" evidence="11">
    <location>
        <begin position="134"/>
        <end position="161"/>
    </location>
</feature>
<dbReference type="Proteomes" id="UP000000305">
    <property type="component" value="Unassembled WGS sequence"/>
</dbReference>
<evidence type="ECO:0000256" key="9">
    <source>
        <dbReference type="ARBA" id="ARBA00041091"/>
    </source>
</evidence>
<gene>
    <name evidence="13" type="ORF">DAPPUDRAFT_52567</name>
</gene>
<evidence type="ECO:0000256" key="8">
    <source>
        <dbReference type="ARBA" id="ARBA00034251"/>
    </source>
</evidence>
<dbReference type="PIRSF" id="PIRSF002808">
    <property type="entry name" value="Hexose_phosphate_transp"/>
    <property type="match status" value="1"/>
</dbReference>
<reference evidence="13 14" key="1">
    <citation type="journal article" date="2011" name="Science">
        <title>The ecoresponsive genome of Daphnia pulex.</title>
        <authorList>
            <person name="Colbourne J.K."/>
            <person name="Pfrender M.E."/>
            <person name="Gilbert D."/>
            <person name="Thomas W.K."/>
            <person name="Tucker A."/>
            <person name="Oakley T.H."/>
            <person name="Tokishita S."/>
            <person name="Aerts A."/>
            <person name="Arnold G.J."/>
            <person name="Basu M.K."/>
            <person name="Bauer D.J."/>
            <person name="Caceres C.E."/>
            <person name="Carmel L."/>
            <person name="Casola C."/>
            <person name="Choi J.H."/>
            <person name="Detter J.C."/>
            <person name="Dong Q."/>
            <person name="Dusheyko S."/>
            <person name="Eads B.D."/>
            <person name="Frohlich T."/>
            <person name="Geiler-Samerotte K.A."/>
            <person name="Gerlach D."/>
            <person name="Hatcher P."/>
            <person name="Jogdeo S."/>
            <person name="Krijgsveld J."/>
            <person name="Kriventseva E.V."/>
            <person name="Kultz D."/>
            <person name="Laforsch C."/>
            <person name="Lindquist E."/>
            <person name="Lopez J."/>
            <person name="Manak J.R."/>
            <person name="Muller J."/>
            <person name="Pangilinan J."/>
            <person name="Patwardhan R.P."/>
            <person name="Pitluck S."/>
            <person name="Pritham E.J."/>
            <person name="Rechtsteiner A."/>
            <person name="Rho M."/>
            <person name="Rogozin I.B."/>
            <person name="Sakarya O."/>
            <person name="Salamov A."/>
            <person name="Schaack S."/>
            <person name="Shapiro H."/>
            <person name="Shiga Y."/>
            <person name="Skalitzky C."/>
            <person name="Smith Z."/>
            <person name="Souvorov A."/>
            <person name="Sung W."/>
            <person name="Tang Z."/>
            <person name="Tsuchiya D."/>
            <person name="Tu H."/>
            <person name="Vos H."/>
            <person name="Wang M."/>
            <person name="Wolf Y.I."/>
            <person name="Yamagata H."/>
            <person name="Yamada T."/>
            <person name="Ye Y."/>
            <person name="Shaw J.R."/>
            <person name="Andrews J."/>
            <person name="Crease T.J."/>
            <person name="Tang H."/>
            <person name="Lucas S.M."/>
            <person name="Robertson H.M."/>
            <person name="Bork P."/>
            <person name="Koonin E.V."/>
            <person name="Zdobnov E.M."/>
            <person name="Grigoriev I.V."/>
            <person name="Lynch M."/>
            <person name="Boore J.L."/>
        </authorList>
    </citation>
    <scope>NUCLEOTIDE SEQUENCE [LARGE SCALE GENOMIC DNA]</scope>
</reference>
<keyword evidence="14" id="KW-1185">Reference proteome</keyword>
<dbReference type="InterPro" id="IPR020846">
    <property type="entry name" value="MFS_dom"/>
</dbReference>
<comment type="subcellular location">
    <subcellularLocation>
        <location evidence="1">Membrane</location>
        <topology evidence="1">Multi-pass membrane protein</topology>
    </subcellularLocation>
</comment>
<comment type="catalytic activity">
    <reaction evidence="8">
        <text>D-glucose 6-phosphate(in) + phosphate(out) = D-glucose 6-phosphate(out) + phosphate(in)</text>
        <dbReference type="Rhea" id="RHEA:71535"/>
        <dbReference type="ChEBI" id="CHEBI:43474"/>
        <dbReference type="ChEBI" id="CHEBI:61548"/>
    </reaction>
</comment>
<evidence type="ECO:0000256" key="4">
    <source>
        <dbReference type="ARBA" id="ARBA00022597"/>
    </source>
</evidence>
<dbReference type="GO" id="GO:0016020">
    <property type="term" value="C:membrane"/>
    <property type="evidence" value="ECO:0007669"/>
    <property type="project" value="UniProtKB-SubCell"/>
</dbReference>
<evidence type="ECO:0000256" key="10">
    <source>
        <dbReference type="ARBA" id="ARBA00042039"/>
    </source>
</evidence>
<dbReference type="FunCoup" id="E9GM68">
    <property type="interactions" value="242"/>
</dbReference>
<dbReference type="FunFam" id="1.20.1250.20:FF:000028">
    <property type="entry name" value="Sugar phosphate exchanger 3 isoform 1"/>
    <property type="match status" value="1"/>
</dbReference>
<feature type="transmembrane region" description="Helical" evidence="11">
    <location>
        <begin position="81"/>
        <end position="98"/>
    </location>
</feature>
<dbReference type="SUPFAM" id="SSF103473">
    <property type="entry name" value="MFS general substrate transporter"/>
    <property type="match status" value="1"/>
</dbReference>
<feature type="transmembrane region" description="Helical" evidence="11">
    <location>
        <begin position="417"/>
        <end position="439"/>
    </location>
</feature>
<dbReference type="InParanoid" id="E9GM68"/>
<feature type="transmembrane region" description="Helical" evidence="11">
    <location>
        <begin position="374"/>
        <end position="396"/>
    </location>
</feature>
<dbReference type="AlphaFoldDB" id="E9GM68"/>
<keyword evidence="6 11" id="KW-1133">Transmembrane helix</keyword>
<dbReference type="Pfam" id="PF07690">
    <property type="entry name" value="MFS_1"/>
    <property type="match status" value="1"/>
</dbReference>
<proteinExistence type="inferred from homology"/>
<dbReference type="PANTHER" id="PTHR43184:SF12">
    <property type="entry name" value="SUGAR PHOSPHATE EXCHANGER 3"/>
    <property type="match status" value="1"/>
</dbReference>
<evidence type="ECO:0000256" key="11">
    <source>
        <dbReference type="SAM" id="Phobius"/>
    </source>
</evidence>
<dbReference type="Gene3D" id="1.20.1250.20">
    <property type="entry name" value="MFS general substrate transporter like domains"/>
    <property type="match status" value="2"/>
</dbReference>
<evidence type="ECO:0000256" key="7">
    <source>
        <dbReference type="ARBA" id="ARBA00023136"/>
    </source>
</evidence>
<evidence type="ECO:0000256" key="6">
    <source>
        <dbReference type="ARBA" id="ARBA00022989"/>
    </source>
</evidence>
<keyword evidence="4" id="KW-0762">Sugar transport</keyword>
<dbReference type="HOGENOM" id="CLU_001265_31_6_1"/>
<dbReference type="PROSITE" id="PS50850">
    <property type="entry name" value="MFS"/>
    <property type="match status" value="1"/>
</dbReference>
<dbReference type="OMA" id="GTLMWGY"/>
<feature type="domain" description="Major facilitator superfamily (MFS) profile" evidence="12">
    <location>
        <begin position="13"/>
        <end position="474"/>
    </location>
</feature>
<feature type="transmembrane region" description="Helical" evidence="11">
    <location>
        <begin position="168"/>
        <end position="192"/>
    </location>
</feature>
<comment type="similarity">
    <text evidence="2">Belongs to the major facilitator superfamily. Organophosphate:Pi antiporter (OPA) (TC 2.A.1.4) family.</text>
</comment>
<dbReference type="GO" id="GO:0061513">
    <property type="term" value="F:glucose 6-phosphate:phosphate antiporter activity"/>
    <property type="evidence" value="ECO:0007669"/>
    <property type="project" value="InterPro"/>
</dbReference>
<evidence type="ECO:0000259" key="12">
    <source>
        <dbReference type="PROSITE" id="PS50850"/>
    </source>
</evidence>
<dbReference type="OrthoDB" id="3639251at2759"/>
<keyword evidence="3" id="KW-0813">Transport</keyword>
<keyword evidence="5 11" id="KW-0812">Transmembrane</keyword>
<dbReference type="InterPro" id="IPR044740">
    <property type="entry name" value="SLC37A1_2"/>
</dbReference>
<evidence type="ECO:0000256" key="2">
    <source>
        <dbReference type="ARBA" id="ARBA00009598"/>
    </source>
</evidence>
<dbReference type="eggNOG" id="KOG2533">
    <property type="taxonomic scope" value="Eukaryota"/>
</dbReference>
<dbReference type="KEGG" id="dpx:DAPPUDRAFT_52567"/>
<evidence type="ECO:0000313" key="14">
    <source>
        <dbReference type="Proteomes" id="UP000000305"/>
    </source>
</evidence>
<name>E9GM68_DAPPU</name>
<dbReference type="PhylomeDB" id="E9GM68"/>
<feature type="transmembrane region" description="Helical" evidence="11">
    <location>
        <begin position="280"/>
        <end position="305"/>
    </location>
</feature>
<feature type="transmembrane region" description="Helical" evidence="11">
    <location>
        <begin position="350"/>
        <end position="368"/>
    </location>
</feature>
<evidence type="ECO:0000256" key="1">
    <source>
        <dbReference type="ARBA" id="ARBA00004141"/>
    </source>
</evidence>
<feature type="transmembrane region" description="Helical" evidence="11">
    <location>
        <begin position="451"/>
        <end position="474"/>
    </location>
</feature>
<protein>
    <recommendedName>
        <fullName evidence="9">Sugar phosphate exchanger 3</fullName>
    </recommendedName>
    <alternativeName>
        <fullName evidence="10">Solute carrier family 37 member 3</fullName>
    </alternativeName>
</protein>
<evidence type="ECO:0000256" key="3">
    <source>
        <dbReference type="ARBA" id="ARBA00022448"/>
    </source>
</evidence>
<dbReference type="InterPro" id="IPR036259">
    <property type="entry name" value="MFS_trans_sf"/>
</dbReference>
<evidence type="ECO:0000256" key="5">
    <source>
        <dbReference type="ARBA" id="ARBA00022692"/>
    </source>
</evidence>
<dbReference type="EMBL" id="GL732552">
    <property type="protein sequence ID" value="EFX79309.1"/>
    <property type="molecule type" value="Genomic_DNA"/>
</dbReference>
<keyword evidence="7 11" id="KW-0472">Membrane</keyword>
<feature type="transmembrane region" description="Helical" evidence="11">
    <location>
        <begin position="105"/>
        <end position="122"/>
    </location>
</feature>